<dbReference type="SUPFAM" id="SSF47240">
    <property type="entry name" value="Ferritin-like"/>
    <property type="match status" value="1"/>
</dbReference>
<proteinExistence type="predicted"/>
<reference evidence="2 3" key="1">
    <citation type="journal article" date="2014" name="Int. J. Syst. Evol. Microbiol.">
        <title>Thermococcus paralvinellae sp. nov. and Thermococcus cleftensis sp. nov. of hyperthermophilic heterotrophs from deep-sea hydrothermal vents.</title>
        <authorList>
            <person name="Hensley S.A."/>
            <person name="Jung J.H."/>
            <person name="Park C.S."/>
            <person name="Holden J.F."/>
        </authorList>
    </citation>
    <scope>NUCLEOTIDE SEQUENCE [LARGE SCALE GENOMIC DNA]</scope>
    <source>
        <strain evidence="2 3">ES1</strain>
    </source>
</reference>
<organism evidence="2 3">
    <name type="scientific">Thermococcus paralvinellae</name>
    <dbReference type="NCBI Taxonomy" id="582419"/>
    <lineage>
        <taxon>Archaea</taxon>
        <taxon>Methanobacteriati</taxon>
        <taxon>Methanobacteriota</taxon>
        <taxon>Thermococci</taxon>
        <taxon>Thermococcales</taxon>
        <taxon>Thermococcaceae</taxon>
        <taxon>Thermococcus</taxon>
    </lineage>
</organism>
<protein>
    <recommendedName>
        <fullName evidence="1">Rubrerythrin diiron-binding domain-containing protein</fullName>
    </recommendedName>
</protein>
<evidence type="ECO:0000259" key="1">
    <source>
        <dbReference type="Pfam" id="PF02915"/>
    </source>
</evidence>
<dbReference type="KEGG" id="ths:TES1_0441"/>
<dbReference type="GO" id="GO:0016491">
    <property type="term" value="F:oxidoreductase activity"/>
    <property type="evidence" value="ECO:0007669"/>
    <property type="project" value="InterPro"/>
</dbReference>
<name>W0I5V5_9EURY</name>
<dbReference type="STRING" id="582419.TES1_0441"/>
<dbReference type="InterPro" id="IPR009078">
    <property type="entry name" value="Ferritin-like_SF"/>
</dbReference>
<dbReference type="GeneID" id="24907554"/>
<dbReference type="RefSeq" id="WP_042679848.1">
    <property type="nucleotide sequence ID" value="NZ_CP006965.1"/>
</dbReference>
<dbReference type="GO" id="GO:0046872">
    <property type="term" value="F:metal ion binding"/>
    <property type="evidence" value="ECO:0007669"/>
    <property type="project" value="InterPro"/>
</dbReference>
<feature type="domain" description="Rubrerythrin diiron-binding" evidence="1">
    <location>
        <begin position="113"/>
        <end position="181"/>
    </location>
</feature>
<gene>
    <name evidence="2" type="ORF">TES1_0441</name>
</gene>
<sequence>MERLIELVEKAKEVEKKAEKEYIRGMKKLKEPEYVDIKNLFLRITIDTVLHKNIMEALEKSYSEALDLIEEFEGEAIADNTVLIPGVPMIAMPLEFGVMNERIPPIEVLEEYFKEFPETAVIPEEKLEEIREILEKYLELQKEMANVYKKLTKKVSHPIIKQLMESIANNEEQHSILLKKLFEKYKQ</sequence>
<evidence type="ECO:0000313" key="2">
    <source>
        <dbReference type="EMBL" id="AHF79835.1"/>
    </source>
</evidence>
<dbReference type="Proteomes" id="UP000019027">
    <property type="component" value="Chromosome"/>
</dbReference>
<dbReference type="Pfam" id="PF02915">
    <property type="entry name" value="Rubrerythrin"/>
    <property type="match status" value="1"/>
</dbReference>
<dbReference type="InterPro" id="IPR003251">
    <property type="entry name" value="Rr_diiron-bd_dom"/>
</dbReference>
<dbReference type="OrthoDB" id="86184at2157"/>
<dbReference type="Gene3D" id="1.20.120.660">
    <property type="entry name" value="IL-4 antagonist (De novo design) like domain"/>
    <property type="match status" value="1"/>
</dbReference>
<dbReference type="AlphaFoldDB" id="W0I5V5"/>
<dbReference type="HOGENOM" id="CLU_119369_0_0_2"/>
<dbReference type="EMBL" id="CP006965">
    <property type="protein sequence ID" value="AHF79835.1"/>
    <property type="molecule type" value="Genomic_DNA"/>
</dbReference>
<keyword evidence="3" id="KW-1185">Reference proteome</keyword>
<evidence type="ECO:0000313" key="3">
    <source>
        <dbReference type="Proteomes" id="UP000019027"/>
    </source>
</evidence>
<accession>W0I5V5</accession>